<reference evidence="1" key="1">
    <citation type="submission" date="2021-10" db="EMBL/GenBank/DDBJ databases">
        <title>Melipona bicolor Genome sequencing and assembly.</title>
        <authorList>
            <person name="Araujo N.S."/>
            <person name="Arias M.C."/>
        </authorList>
    </citation>
    <scope>NUCLEOTIDE SEQUENCE</scope>
    <source>
        <strain evidence="1">USP_2M_L1-L4_2017</strain>
        <tissue evidence="1">Whole body</tissue>
    </source>
</reference>
<accession>A0AA40FTZ4</accession>
<protein>
    <submittedName>
        <fullName evidence="1">Uncharacterized protein</fullName>
    </submittedName>
</protein>
<name>A0AA40FTZ4_9HYME</name>
<keyword evidence="2" id="KW-1185">Reference proteome</keyword>
<dbReference type="EMBL" id="JAHYIQ010000016">
    <property type="protein sequence ID" value="KAK1125297.1"/>
    <property type="molecule type" value="Genomic_DNA"/>
</dbReference>
<sequence>MVGYVVGHTYIRYIHMCTQVYNIYTYTHLFMLVHTYRRSHGHFGLTHGRYRYTLVLFRKSDNENTLRYTLVPEDIPIRKVYQKVQQLQPAGGGNPKLAVSDGAGRSLLVDSPSDRHRSVLVDRGNEKERGFLEIPQHPAKEYRA</sequence>
<dbReference type="Proteomes" id="UP001177670">
    <property type="component" value="Unassembled WGS sequence"/>
</dbReference>
<comment type="caution">
    <text evidence="1">The sequence shown here is derived from an EMBL/GenBank/DDBJ whole genome shotgun (WGS) entry which is preliminary data.</text>
</comment>
<dbReference type="AlphaFoldDB" id="A0AA40FTZ4"/>
<gene>
    <name evidence="1" type="ORF">K0M31_005670</name>
</gene>
<evidence type="ECO:0000313" key="2">
    <source>
        <dbReference type="Proteomes" id="UP001177670"/>
    </source>
</evidence>
<organism evidence="1 2">
    <name type="scientific">Melipona bicolor</name>
    <dbReference type="NCBI Taxonomy" id="60889"/>
    <lineage>
        <taxon>Eukaryota</taxon>
        <taxon>Metazoa</taxon>
        <taxon>Ecdysozoa</taxon>
        <taxon>Arthropoda</taxon>
        <taxon>Hexapoda</taxon>
        <taxon>Insecta</taxon>
        <taxon>Pterygota</taxon>
        <taxon>Neoptera</taxon>
        <taxon>Endopterygota</taxon>
        <taxon>Hymenoptera</taxon>
        <taxon>Apocrita</taxon>
        <taxon>Aculeata</taxon>
        <taxon>Apoidea</taxon>
        <taxon>Anthophila</taxon>
        <taxon>Apidae</taxon>
        <taxon>Melipona</taxon>
    </lineage>
</organism>
<proteinExistence type="predicted"/>
<evidence type="ECO:0000313" key="1">
    <source>
        <dbReference type="EMBL" id="KAK1125297.1"/>
    </source>
</evidence>